<evidence type="ECO:0000256" key="1">
    <source>
        <dbReference type="SAM" id="MobiDB-lite"/>
    </source>
</evidence>
<feature type="compositionally biased region" description="Basic and acidic residues" evidence="1">
    <location>
        <begin position="68"/>
        <end position="82"/>
    </location>
</feature>
<reference evidence="2 3" key="1">
    <citation type="journal article" date="2022" name="Nat. Ecol. Evol.">
        <title>A masculinizing supergene underlies an exaggerated male reproductive morph in a spider.</title>
        <authorList>
            <person name="Hendrickx F."/>
            <person name="De Corte Z."/>
            <person name="Sonet G."/>
            <person name="Van Belleghem S.M."/>
            <person name="Kostlbacher S."/>
            <person name="Vangestel C."/>
        </authorList>
    </citation>
    <scope>NUCLEOTIDE SEQUENCE [LARGE SCALE GENOMIC DNA]</scope>
    <source>
        <strain evidence="2">W744_W776</strain>
    </source>
</reference>
<organism evidence="2 3">
    <name type="scientific">Oedothorax gibbosus</name>
    <dbReference type="NCBI Taxonomy" id="931172"/>
    <lineage>
        <taxon>Eukaryota</taxon>
        <taxon>Metazoa</taxon>
        <taxon>Ecdysozoa</taxon>
        <taxon>Arthropoda</taxon>
        <taxon>Chelicerata</taxon>
        <taxon>Arachnida</taxon>
        <taxon>Araneae</taxon>
        <taxon>Araneomorphae</taxon>
        <taxon>Entelegynae</taxon>
        <taxon>Araneoidea</taxon>
        <taxon>Linyphiidae</taxon>
        <taxon>Erigoninae</taxon>
        <taxon>Oedothorax</taxon>
    </lineage>
</organism>
<dbReference type="Proteomes" id="UP000827092">
    <property type="component" value="Unassembled WGS sequence"/>
</dbReference>
<evidence type="ECO:0000313" key="3">
    <source>
        <dbReference type="Proteomes" id="UP000827092"/>
    </source>
</evidence>
<protein>
    <submittedName>
        <fullName evidence="2">Uncharacterized protein</fullName>
    </submittedName>
</protein>
<proteinExistence type="predicted"/>
<feature type="region of interest" description="Disordered" evidence="1">
    <location>
        <begin position="43"/>
        <end position="82"/>
    </location>
</feature>
<keyword evidence="3" id="KW-1185">Reference proteome</keyword>
<accession>A0AAV6V118</accession>
<gene>
    <name evidence="2" type="ORF">JTE90_018137</name>
</gene>
<feature type="compositionally biased region" description="Basic and acidic residues" evidence="1">
    <location>
        <begin position="49"/>
        <end position="58"/>
    </location>
</feature>
<comment type="caution">
    <text evidence="2">The sequence shown here is derived from an EMBL/GenBank/DDBJ whole genome shotgun (WGS) entry which is preliminary data.</text>
</comment>
<sequence>MEGSLITRPGIREFFSAITPKRETSRDVTDDVENDIRVSKLDWTPQSQARRDSDERISWMKNASEDGCPNKKRVDVRSHGGG</sequence>
<evidence type="ECO:0000313" key="2">
    <source>
        <dbReference type="EMBL" id="KAG8189485.1"/>
    </source>
</evidence>
<dbReference type="EMBL" id="JAFNEN010000214">
    <property type="protein sequence ID" value="KAG8189485.1"/>
    <property type="molecule type" value="Genomic_DNA"/>
</dbReference>
<name>A0AAV6V118_9ARAC</name>
<dbReference type="AlphaFoldDB" id="A0AAV6V118"/>